<comment type="caution">
    <text evidence="1">The sequence shown here is derived from an EMBL/GenBank/DDBJ whole genome shotgun (WGS) entry which is preliminary data.</text>
</comment>
<proteinExistence type="predicted"/>
<evidence type="ECO:0000313" key="2">
    <source>
        <dbReference type="Proteomes" id="UP000216913"/>
    </source>
</evidence>
<reference evidence="1 2" key="1">
    <citation type="submission" date="2017-05" db="EMBL/GenBank/DDBJ databases">
        <title>Complete and WGS of Bordetella genogroups.</title>
        <authorList>
            <person name="Spilker T."/>
            <person name="LiPuma J."/>
        </authorList>
    </citation>
    <scope>NUCLEOTIDE SEQUENCE [LARGE SCALE GENOMIC DNA]</scope>
    <source>
        <strain evidence="1 2">AU10456</strain>
    </source>
</reference>
<organism evidence="1 2">
    <name type="scientific">Bordetella genomosp. 5</name>
    <dbReference type="NCBI Taxonomy" id="1395608"/>
    <lineage>
        <taxon>Bacteria</taxon>
        <taxon>Pseudomonadati</taxon>
        <taxon>Pseudomonadota</taxon>
        <taxon>Betaproteobacteria</taxon>
        <taxon>Burkholderiales</taxon>
        <taxon>Alcaligenaceae</taxon>
        <taxon>Bordetella</taxon>
    </lineage>
</organism>
<dbReference type="Proteomes" id="UP000216913">
    <property type="component" value="Unassembled WGS sequence"/>
</dbReference>
<dbReference type="AlphaFoldDB" id="A0A261U0C2"/>
<dbReference type="PANTHER" id="PTHR30087">
    <property type="entry name" value="INNER MEMBRANE PROTEIN"/>
    <property type="match status" value="1"/>
</dbReference>
<keyword evidence="2" id="KW-1185">Reference proteome</keyword>
<gene>
    <name evidence="1" type="ORF">CAL25_02605</name>
</gene>
<dbReference type="InterPro" id="IPR007553">
    <property type="entry name" value="2-thiour_desulf"/>
</dbReference>
<dbReference type="OrthoDB" id="495783at2"/>
<dbReference type="Pfam" id="PF04463">
    <property type="entry name" value="2-thiour_desulf"/>
    <property type="match status" value="1"/>
</dbReference>
<sequence>MSTSSEPPPSCPPTRVLVSACLLGRPVRYDGRGAPRVHPVLARWQAEGRVVAICPEMAGGLPTPRPPAEITHGDGGARVLDGLARVIDITGADVTTPFVNGAQAALDAARQHGVTLAVLKEGSPSCGSGYIYDGSFSGQRLAGQGVTAALLAAAGVRVFSEQEFDAADAAAAEAVAASAVASAATALAATTVDTAADITRAGRARPA</sequence>
<name>A0A261U0C2_9BORD</name>
<accession>A0A261U0C2</accession>
<dbReference type="PANTHER" id="PTHR30087:SF1">
    <property type="entry name" value="HYPOTHETICAL CYTOSOLIC PROTEIN"/>
    <property type="match status" value="1"/>
</dbReference>
<dbReference type="EMBL" id="NEVP01000001">
    <property type="protein sequence ID" value="OZI55319.1"/>
    <property type="molecule type" value="Genomic_DNA"/>
</dbReference>
<protein>
    <submittedName>
        <fullName evidence="1">Purine-nucleoside phosphorylase</fullName>
    </submittedName>
</protein>
<evidence type="ECO:0000313" key="1">
    <source>
        <dbReference type="EMBL" id="OZI55319.1"/>
    </source>
</evidence>